<accession>A0A2V0PCB6</accession>
<gene>
    <name evidence="5" type="ORF">Rsub_10040</name>
</gene>
<evidence type="ECO:0000256" key="4">
    <source>
        <dbReference type="SAM" id="MobiDB-lite"/>
    </source>
</evidence>
<dbReference type="InParanoid" id="A0A2V0PCB6"/>
<dbReference type="PANTHER" id="PTHR10458:SF22">
    <property type="entry name" value="PEPTIDE DEFORMYLASE"/>
    <property type="match status" value="1"/>
</dbReference>
<reference evidence="5 6" key="1">
    <citation type="journal article" date="2018" name="Sci. Rep.">
        <title>Raphidocelis subcapitata (=Pseudokirchneriella subcapitata) provides an insight into genome evolution and environmental adaptations in the Sphaeropleales.</title>
        <authorList>
            <person name="Suzuki S."/>
            <person name="Yamaguchi H."/>
            <person name="Nakajima N."/>
            <person name="Kawachi M."/>
        </authorList>
    </citation>
    <scope>NUCLEOTIDE SEQUENCE [LARGE SCALE GENOMIC DNA]</scope>
    <source>
        <strain evidence="5 6">NIES-35</strain>
    </source>
</reference>
<dbReference type="GO" id="GO:0046872">
    <property type="term" value="F:metal ion binding"/>
    <property type="evidence" value="ECO:0007669"/>
    <property type="project" value="UniProtKB-KW"/>
</dbReference>
<dbReference type="InterPro" id="IPR036821">
    <property type="entry name" value="Peptide_deformylase_sf"/>
</dbReference>
<keyword evidence="3" id="KW-0378">Hydrolase</keyword>
<dbReference type="STRING" id="307507.A0A2V0PCB6"/>
<evidence type="ECO:0000256" key="3">
    <source>
        <dbReference type="RuleBase" id="RU362111"/>
    </source>
</evidence>
<comment type="function">
    <text evidence="3">Removes the formyl group from the N-terminal Met of newly synthesized proteins.</text>
</comment>
<comment type="caution">
    <text evidence="5">The sequence shown here is derived from an EMBL/GenBank/DDBJ whole genome shotgun (WGS) entry which is preliminary data.</text>
</comment>
<evidence type="ECO:0000313" key="6">
    <source>
        <dbReference type="Proteomes" id="UP000247498"/>
    </source>
</evidence>
<keyword evidence="3" id="KW-0648">Protein biosynthesis</keyword>
<dbReference type="EC" id="3.5.1.88" evidence="2 3"/>
<keyword evidence="3" id="KW-0934">Plastid</keyword>
<comment type="similarity">
    <text evidence="1 3">Belongs to the polypeptide deformylase family.</text>
</comment>
<dbReference type="PANTHER" id="PTHR10458">
    <property type="entry name" value="PEPTIDE DEFORMYLASE"/>
    <property type="match status" value="1"/>
</dbReference>
<comment type="subcellular location">
    <subcellularLocation>
        <location evidence="3">Plastid</location>
        <location evidence="3">Chloroplast</location>
    </subcellularLocation>
</comment>
<evidence type="ECO:0000313" key="5">
    <source>
        <dbReference type="EMBL" id="GBF97179.1"/>
    </source>
</evidence>
<proteinExistence type="inferred from homology"/>
<protein>
    <recommendedName>
        <fullName evidence="2 3">Peptide deformylase</fullName>
        <ecNumber evidence="2 3">3.5.1.88</ecNumber>
    </recommendedName>
</protein>
<dbReference type="OrthoDB" id="276063at2759"/>
<dbReference type="GO" id="GO:0006412">
    <property type="term" value="P:translation"/>
    <property type="evidence" value="ECO:0007669"/>
    <property type="project" value="UniProtKB-KW"/>
</dbReference>
<feature type="region of interest" description="Disordered" evidence="4">
    <location>
        <begin position="206"/>
        <end position="232"/>
    </location>
</feature>
<dbReference type="Pfam" id="PF01327">
    <property type="entry name" value="Pep_deformylase"/>
    <property type="match status" value="1"/>
</dbReference>
<dbReference type="InterPro" id="IPR023635">
    <property type="entry name" value="Peptide_deformylase"/>
</dbReference>
<comment type="catalytic activity">
    <reaction evidence="3">
        <text>N-terminal N-formyl-L-methionyl-[peptide] + H2O = N-terminal L-methionyl-[peptide] + formate</text>
        <dbReference type="Rhea" id="RHEA:24420"/>
        <dbReference type="Rhea" id="RHEA-COMP:10639"/>
        <dbReference type="Rhea" id="RHEA-COMP:10640"/>
        <dbReference type="ChEBI" id="CHEBI:15377"/>
        <dbReference type="ChEBI" id="CHEBI:15740"/>
        <dbReference type="ChEBI" id="CHEBI:49298"/>
        <dbReference type="ChEBI" id="CHEBI:64731"/>
        <dbReference type="EC" id="3.5.1.88"/>
    </reaction>
</comment>
<dbReference type="GO" id="GO:0042586">
    <property type="term" value="F:peptide deformylase activity"/>
    <property type="evidence" value="ECO:0007669"/>
    <property type="project" value="UniProtKB-EC"/>
</dbReference>
<dbReference type="Proteomes" id="UP000247498">
    <property type="component" value="Unassembled WGS sequence"/>
</dbReference>
<dbReference type="AlphaFoldDB" id="A0A2V0PCB6"/>
<keyword evidence="3" id="KW-0150">Chloroplast</keyword>
<dbReference type="EMBL" id="BDRX01000094">
    <property type="protein sequence ID" value="GBF97179.1"/>
    <property type="molecule type" value="Genomic_DNA"/>
</dbReference>
<evidence type="ECO:0000256" key="2">
    <source>
        <dbReference type="ARBA" id="ARBA00012175"/>
    </source>
</evidence>
<evidence type="ECO:0000256" key="1">
    <source>
        <dbReference type="ARBA" id="ARBA00010759"/>
    </source>
</evidence>
<dbReference type="SUPFAM" id="SSF56420">
    <property type="entry name" value="Peptide deformylase"/>
    <property type="match status" value="1"/>
</dbReference>
<keyword evidence="6" id="KW-1185">Reference proteome</keyword>
<keyword evidence="3" id="KW-0479">Metal-binding</keyword>
<dbReference type="Gene3D" id="3.90.45.10">
    <property type="entry name" value="Peptide deformylase"/>
    <property type="match status" value="1"/>
</dbReference>
<dbReference type="GO" id="GO:0009507">
    <property type="term" value="C:chloroplast"/>
    <property type="evidence" value="ECO:0007669"/>
    <property type="project" value="UniProtKB-SubCell"/>
</dbReference>
<keyword evidence="3" id="KW-0809">Transit peptide</keyword>
<organism evidence="5 6">
    <name type="scientific">Raphidocelis subcapitata</name>
    <dbReference type="NCBI Taxonomy" id="307507"/>
    <lineage>
        <taxon>Eukaryota</taxon>
        <taxon>Viridiplantae</taxon>
        <taxon>Chlorophyta</taxon>
        <taxon>core chlorophytes</taxon>
        <taxon>Chlorophyceae</taxon>
        <taxon>CS clade</taxon>
        <taxon>Sphaeropleales</taxon>
        <taxon>Selenastraceae</taxon>
        <taxon>Raphidocelis</taxon>
    </lineage>
</organism>
<name>A0A2V0PCB6_9CHLO</name>
<sequence>MALRSRLLSAATQQRPCAAAAALRGSGRARPGWAAGSTAGGFGASSSGRGAAAAAQRAGGGAPAVKEVPVVDTLEWSSPLQIIKYPDPRLRAVNARVGAVDPQRLLALAAEMFDLMYHECLLEARAERVDVRYHDVSGALHEKTLRGWVARIFQHEYDHLQGVLYHDRMKAGELAKVRERIVALEEEFVAANPGVAVRRLGAEGGGGGGGGGGAKGFGGGGAKGFGGGKAKR</sequence>
<dbReference type="PRINTS" id="PR01576">
    <property type="entry name" value="PDEFORMYLASE"/>
</dbReference>